<keyword evidence="1" id="KW-0812">Transmembrane</keyword>
<keyword evidence="1" id="KW-0472">Membrane</keyword>
<sequence>MGSMRDAVSEKVDNIRLHHHGLKTHRLGFLIRPCTLAVGWIITIVGLIAIPLPGPGWLTVFVGIGVLSLELHWAKRLLNWGVRFYERFFAWYHIQSKKVRYGLVAATCACAWIAVIGVLFISWKVGAIPALNPVIEAVLNV</sequence>
<dbReference type="Proteomes" id="UP000271380">
    <property type="component" value="Chromosome"/>
</dbReference>
<dbReference type="EMBL" id="LR134377">
    <property type="protein sequence ID" value="VEH04863.1"/>
    <property type="molecule type" value="Genomic_DNA"/>
</dbReference>
<name>A0AB38VQ40_9CORY</name>
<evidence type="ECO:0000256" key="1">
    <source>
        <dbReference type="SAM" id="Phobius"/>
    </source>
</evidence>
<dbReference type="NCBIfam" id="TIGR02611">
    <property type="entry name" value="TIGR02611 family protein"/>
    <property type="match status" value="1"/>
</dbReference>
<dbReference type="AlphaFoldDB" id="A0AB38VQ40"/>
<evidence type="ECO:0000313" key="2">
    <source>
        <dbReference type="EMBL" id="VEH04863.1"/>
    </source>
</evidence>
<protein>
    <submittedName>
        <fullName evidence="2">Hypothetical membrane protein</fullName>
    </submittedName>
</protein>
<feature type="transmembrane region" description="Helical" evidence="1">
    <location>
        <begin position="29"/>
        <end position="50"/>
    </location>
</feature>
<gene>
    <name evidence="2" type="ORF">NCTC949_00309</name>
</gene>
<accession>A0AB38VQ40</accession>
<keyword evidence="1" id="KW-1133">Transmembrane helix</keyword>
<dbReference type="Pfam" id="PF09656">
    <property type="entry name" value="PGPGW"/>
    <property type="match status" value="1"/>
</dbReference>
<reference evidence="2 3" key="1">
    <citation type="submission" date="2018-12" db="EMBL/GenBank/DDBJ databases">
        <authorList>
            <consortium name="Pathogen Informatics"/>
        </authorList>
    </citation>
    <scope>NUCLEOTIDE SEQUENCE [LARGE SCALE GENOMIC DNA]</scope>
    <source>
        <strain evidence="2 3">NCTC949</strain>
    </source>
</reference>
<dbReference type="InterPro" id="IPR013434">
    <property type="entry name" value="CHP02611"/>
</dbReference>
<evidence type="ECO:0000313" key="3">
    <source>
        <dbReference type="Proteomes" id="UP000271380"/>
    </source>
</evidence>
<dbReference type="RefSeq" id="WP_126316338.1">
    <property type="nucleotide sequence ID" value="NZ_LR134377.1"/>
</dbReference>
<feature type="transmembrane region" description="Helical" evidence="1">
    <location>
        <begin position="56"/>
        <end position="74"/>
    </location>
</feature>
<feature type="transmembrane region" description="Helical" evidence="1">
    <location>
        <begin position="101"/>
        <end position="123"/>
    </location>
</feature>
<dbReference type="InterPro" id="IPR019099">
    <property type="entry name" value="Uncharacterised_PGPGW_TM"/>
</dbReference>
<proteinExistence type="predicted"/>
<organism evidence="2 3">
    <name type="scientific">Corynebacterium kutscheri</name>
    <dbReference type="NCBI Taxonomy" id="35755"/>
    <lineage>
        <taxon>Bacteria</taxon>
        <taxon>Bacillati</taxon>
        <taxon>Actinomycetota</taxon>
        <taxon>Actinomycetes</taxon>
        <taxon>Mycobacteriales</taxon>
        <taxon>Corynebacteriaceae</taxon>
        <taxon>Corynebacterium</taxon>
    </lineage>
</organism>